<organism evidence="1 2">
    <name type="scientific">Symbiodinium pilosum</name>
    <name type="common">Dinoflagellate</name>
    <dbReference type="NCBI Taxonomy" id="2952"/>
    <lineage>
        <taxon>Eukaryota</taxon>
        <taxon>Sar</taxon>
        <taxon>Alveolata</taxon>
        <taxon>Dinophyceae</taxon>
        <taxon>Suessiales</taxon>
        <taxon>Symbiodiniaceae</taxon>
        <taxon>Symbiodinium</taxon>
    </lineage>
</organism>
<evidence type="ECO:0000313" key="1">
    <source>
        <dbReference type="EMBL" id="CAE7206578.1"/>
    </source>
</evidence>
<dbReference type="Proteomes" id="UP000649617">
    <property type="component" value="Unassembled WGS sequence"/>
</dbReference>
<keyword evidence="2" id="KW-1185">Reference proteome</keyword>
<proteinExistence type="predicted"/>
<gene>
    <name evidence="1" type="ORF">SPIL2461_LOCUS2001</name>
</gene>
<accession>A0A812JFT1</accession>
<comment type="caution">
    <text evidence="1">The sequence shown here is derived from an EMBL/GenBank/DDBJ whole genome shotgun (WGS) entry which is preliminary data.</text>
</comment>
<dbReference type="EMBL" id="CAJNIZ010002132">
    <property type="protein sequence ID" value="CAE7206578.1"/>
    <property type="molecule type" value="Genomic_DNA"/>
</dbReference>
<dbReference type="AlphaFoldDB" id="A0A812JFT1"/>
<feature type="non-terminal residue" evidence="1">
    <location>
        <position position="347"/>
    </location>
</feature>
<protein>
    <submittedName>
        <fullName evidence="1">Uncharacterized protein</fullName>
    </submittedName>
</protein>
<name>A0A812JFT1_SYMPI</name>
<reference evidence="1" key="1">
    <citation type="submission" date="2021-02" db="EMBL/GenBank/DDBJ databases">
        <authorList>
            <person name="Dougan E. K."/>
            <person name="Rhodes N."/>
            <person name="Thang M."/>
            <person name="Chan C."/>
        </authorList>
    </citation>
    <scope>NUCLEOTIDE SEQUENCE</scope>
</reference>
<feature type="non-terminal residue" evidence="1">
    <location>
        <position position="1"/>
    </location>
</feature>
<evidence type="ECO:0000313" key="2">
    <source>
        <dbReference type="Proteomes" id="UP000649617"/>
    </source>
</evidence>
<sequence length="347" mass="36404">ALLRDMAWSDGQGMLRYGRNATGSSVGCGCVPGSTAEAKAAQADAERGLKADTDLVVEATKGGILQGWKGHTHVVGNFAVRTAVAEQEETRLRVGEGGQGIEERAGGLNSSTCMLVAKRWAPNSSPEQREFAMSSDKATGEAPQVSAACGTGDDDLRFGWLQLEPNSRGLVCEAGEGLGSESAGDERRPITPVSPANDLWQMRASLTEHCRGVDSIEGVAKIQFEKDFIRMAGVAVQPVPSGMDGGLGAGGHPDSKLQGPQVVPGLLPDRLAQQLIYQVTEYFPNSNGPYPPARLGEGVQGAARKVGCKGRRGLSPGKEVAKGSQVQGNLITMRGEQSFSEMVCPEA</sequence>